<feature type="region of interest" description="Disordered" evidence="1">
    <location>
        <begin position="799"/>
        <end position="827"/>
    </location>
</feature>
<keyword evidence="2" id="KW-0472">Membrane</keyword>
<protein>
    <recommendedName>
        <fullName evidence="3 4">EGF-like domain-containing protein</fullName>
    </recommendedName>
</protein>
<dbReference type="PANTHER" id="PTHR17178:SF0">
    <property type="entry name" value="SERGLYCIN"/>
    <property type="match status" value="1"/>
</dbReference>
<organism evidence="5 6">
    <name type="scientific">Phlyctema vagabunda</name>
    <dbReference type="NCBI Taxonomy" id="108571"/>
    <lineage>
        <taxon>Eukaryota</taxon>
        <taxon>Fungi</taxon>
        <taxon>Dikarya</taxon>
        <taxon>Ascomycota</taxon>
        <taxon>Pezizomycotina</taxon>
        <taxon>Leotiomycetes</taxon>
        <taxon>Helotiales</taxon>
        <taxon>Dermateaceae</taxon>
        <taxon>Phlyctema</taxon>
    </lineage>
</organism>
<feature type="compositionally biased region" description="Basic and acidic residues" evidence="1">
    <location>
        <begin position="351"/>
        <end position="361"/>
    </location>
</feature>
<sequence>MNQNQQRSPPKRPGGGGDRGGSVRRARERVEAGLPPEMPPPVQRPYDSTPAAPNQLRPRPQMPPALAGSIARQGPIGVAISRPTQIPQWPLAGSTESGPDGPTQQYKPPVGRGPPPQRPPRPSRVPSILDSSRLQEHTPSFPYRPQQQDEYDGDEDLLSPMARSPMTGSSRPSTVSSVGTIPDFPLPDMPPNGLPRRSANLGPPPLSRRGASSYYSQASFVSPIPEERTPTRSHGSYASSAAIPSNWGSESNYDGYDEELSPTRTITMGDVIEEGRESRGSQNDDNEERGLVRQASVGKRAKPSMIMTSSSDKMPTMQRLAAPTSLGSSKLERMGVLPFPSPNPTATPPEPEYRVSGEEKRETAWPIAGDMNSPLAGGTGLIETSSSETVPTLATAMTTDSREPAPVITQDSRTKEMLAAYNGASSLAPGGVTPTRTPSPGFSRLSAIRRPPRLDIDAVRDAEARGSLTSLPDLIRRATRLASMMDRGKRPASRMNDLNDFPFVNDEKNERGYYGELDDKHRSGLSGMLAAFPPPGVATPREAGSRATSPWPSPYRMDSAGGLTERDSQPRKKRRCCGLPLWGFLVVLLILLIIIAAAIVVPLELLVFNKTKSGAANSDAALAACQTQLVCQNGGTNDISSGVCSCLCTNGFTGTTCTIAGEDGCSSISMDSTSNATIGNAISRLIDGAQSNFSIPLSTNVILSRFNAANLSCVSENALVTFDGLDSRVGQSADVIVPTSTNLGKRQESTTLSTADATQSDSSGQSFSFGSDPKTVSLFPTTSVVTSVFGTPAASTAPQDLSLTNSQASPSTTSASATGTSSSTATSATASSFQVTEKILDFSRVAVLFVLQQEALDNAITAQSAIQRFFTASTSTSATAANISIGNGNTINLVDLSVNLGNGTVGSNNAGSSSAKRWMAVHKKLFLS</sequence>
<evidence type="ECO:0000256" key="2">
    <source>
        <dbReference type="SAM" id="Phobius"/>
    </source>
</evidence>
<feature type="compositionally biased region" description="Polar residues" evidence="1">
    <location>
        <begin position="94"/>
        <end position="106"/>
    </location>
</feature>
<feature type="region of interest" description="Disordered" evidence="1">
    <location>
        <begin position="425"/>
        <end position="446"/>
    </location>
</feature>
<feature type="transmembrane region" description="Helical" evidence="2">
    <location>
        <begin position="581"/>
        <end position="603"/>
    </location>
</feature>
<evidence type="ECO:0000313" key="5">
    <source>
        <dbReference type="EMBL" id="KAL3419963.1"/>
    </source>
</evidence>
<feature type="compositionally biased region" description="Pro residues" evidence="1">
    <location>
        <begin position="184"/>
        <end position="193"/>
    </location>
</feature>
<reference evidence="5 6" key="1">
    <citation type="submission" date="2024-06" db="EMBL/GenBank/DDBJ databases">
        <title>Complete genome of Phlyctema vagabunda strain 19-DSS-EL-015.</title>
        <authorList>
            <person name="Fiorenzani C."/>
        </authorList>
    </citation>
    <scope>NUCLEOTIDE SEQUENCE [LARGE SCALE GENOMIC DNA]</scope>
    <source>
        <strain evidence="5 6">19-DSS-EL-015</strain>
    </source>
</reference>
<feature type="region of interest" description="Disordered" evidence="1">
    <location>
        <begin position="534"/>
        <end position="569"/>
    </location>
</feature>
<feature type="compositionally biased region" description="Polar residues" evidence="1">
    <location>
        <begin position="232"/>
        <end position="252"/>
    </location>
</feature>
<dbReference type="InterPro" id="IPR000742">
    <property type="entry name" value="EGF"/>
</dbReference>
<comment type="caution">
    <text evidence="5">The sequence shown here is derived from an EMBL/GenBank/DDBJ whole genome shotgun (WGS) entry which is preliminary data.</text>
</comment>
<keyword evidence="2" id="KW-0812">Transmembrane</keyword>
<feature type="domain" description="EGF-like" evidence="3 4">
    <location>
        <begin position="646"/>
        <end position="657"/>
    </location>
</feature>
<evidence type="ECO:0000259" key="3">
    <source>
        <dbReference type="PROSITE" id="PS00022"/>
    </source>
</evidence>
<accession>A0ABR4P9I7</accession>
<feature type="compositionally biased region" description="Low complexity" evidence="1">
    <location>
        <begin position="804"/>
        <end position="827"/>
    </location>
</feature>
<keyword evidence="2" id="KW-1133">Transmembrane helix</keyword>
<dbReference type="PROSITE" id="PS00022">
    <property type="entry name" value="EGF_1"/>
    <property type="match status" value="1"/>
</dbReference>
<dbReference type="EMBL" id="JBFCZG010000007">
    <property type="protein sequence ID" value="KAL3419963.1"/>
    <property type="molecule type" value="Genomic_DNA"/>
</dbReference>
<evidence type="ECO:0000256" key="1">
    <source>
        <dbReference type="SAM" id="MobiDB-lite"/>
    </source>
</evidence>
<dbReference type="PROSITE" id="PS01186">
    <property type="entry name" value="EGF_2"/>
    <property type="match status" value="1"/>
</dbReference>
<name>A0ABR4P9I7_9HELO</name>
<evidence type="ECO:0000313" key="6">
    <source>
        <dbReference type="Proteomes" id="UP001629113"/>
    </source>
</evidence>
<keyword evidence="6" id="KW-1185">Reference proteome</keyword>
<gene>
    <name evidence="5" type="ORF">PVAG01_08462</name>
</gene>
<feature type="compositionally biased region" description="Pro residues" evidence="1">
    <location>
        <begin position="339"/>
        <end position="350"/>
    </location>
</feature>
<dbReference type="PANTHER" id="PTHR17178">
    <property type="entry name" value="SECRETORY GRANULE PROTEOGLYCAN CORE PROTEIN"/>
    <property type="match status" value="1"/>
</dbReference>
<proteinExistence type="predicted"/>
<feature type="compositionally biased region" description="Pro residues" evidence="1">
    <location>
        <begin position="111"/>
        <end position="123"/>
    </location>
</feature>
<feature type="region of interest" description="Disordered" evidence="1">
    <location>
        <begin position="1"/>
        <end position="361"/>
    </location>
</feature>
<feature type="region of interest" description="Disordered" evidence="1">
    <location>
        <begin position="740"/>
        <end position="769"/>
    </location>
</feature>
<dbReference type="Proteomes" id="UP001629113">
    <property type="component" value="Unassembled WGS sequence"/>
</dbReference>
<feature type="compositionally biased region" description="Polar residues" evidence="1">
    <location>
        <begin position="166"/>
        <end position="179"/>
    </location>
</feature>
<evidence type="ECO:0000259" key="4">
    <source>
        <dbReference type="PROSITE" id="PS01186"/>
    </source>
</evidence>
<feature type="compositionally biased region" description="Polar residues" evidence="1">
    <location>
        <begin position="740"/>
        <end position="758"/>
    </location>
</feature>
<feature type="compositionally biased region" description="Low complexity" evidence="1">
    <location>
        <begin position="759"/>
        <end position="769"/>
    </location>
</feature>
<dbReference type="CDD" id="cd00054">
    <property type="entry name" value="EGF_CA"/>
    <property type="match status" value="1"/>
</dbReference>